<dbReference type="Gene3D" id="3.50.50.100">
    <property type="match status" value="1"/>
</dbReference>
<organism evidence="8 10">
    <name type="scientific">Legionella quateirensis</name>
    <dbReference type="NCBI Taxonomy" id="45072"/>
    <lineage>
        <taxon>Bacteria</taxon>
        <taxon>Pseudomonadati</taxon>
        <taxon>Pseudomonadota</taxon>
        <taxon>Gammaproteobacteria</taxon>
        <taxon>Legionellales</taxon>
        <taxon>Legionellaceae</taxon>
        <taxon>Legionella</taxon>
    </lineage>
</organism>
<dbReference type="STRING" id="45072.Lqua_0266"/>
<reference evidence="7 9" key="1">
    <citation type="submission" date="2015-11" db="EMBL/GenBank/DDBJ databases">
        <title>Genomic analysis of 38 Legionella species identifies large and diverse effector repertoires.</title>
        <authorList>
            <person name="Burstein D."/>
            <person name="Amaro F."/>
            <person name="Zusman T."/>
            <person name="Lifshitz Z."/>
            <person name="Cohen O."/>
            <person name="Gilbert J.A."/>
            <person name="Pupko T."/>
            <person name="Shuman H.A."/>
            <person name="Segal G."/>
        </authorList>
    </citation>
    <scope>NUCLEOTIDE SEQUENCE [LARGE SCALE GENOMIC DNA]</scope>
    <source>
        <strain evidence="7 9">ATCC 49507</strain>
    </source>
</reference>
<dbReference type="PRINTS" id="PR00368">
    <property type="entry name" value="FADPNR"/>
</dbReference>
<dbReference type="PRINTS" id="PR00411">
    <property type="entry name" value="PNDRDTASEI"/>
</dbReference>
<dbReference type="InterPro" id="IPR023753">
    <property type="entry name" value="FAD/NAD-binding_dom"/>
</dbReference>
<feature type="domain" description="FAD/NAD(P)-binding" evidence="6">
    <location>
        <begin position="38"/>
        <end position="366"/>
    </location>
</feature>
<evidence type="ECO:0000313" key="9">
    <source>
        <dbReference type="Proteomes" id="UP000054639"/>
    </source>
</evidence>
<dbReference type="GO" id="GO:0019646">
    <property type="term" value="P:aerobic electron transport chain"/>
    <property type="evidence" value="ECO:0007669"/>
    <property type="project" value="TreeGrafter"/>
</dbReference>
<dbReference type="PANTHER" id="PTHR42913">
    <property type="entry name" value="APOPTOSIS-INDUCING FACTOR 1"/>
    <property type="match status" value="1"/>
</dbReference>
<evidence type="ECO:0000256" key="4">
    <source>
        <dbReference type="ARBA" id="ARBA00022827"/>
    </source>
</evidence>
<evidence type="ECO:0000313" key="7">
    <source>
        <dbReference type="EMBL" id="KTD54759.1"/>
    </source>
</evidence>
<dbReference type="InterPro" id="IPR051169">
    <property type="entry name" value="NADH-Q_oxidoreductase"/>
</dbReference>
<dbReference type="InterPro" id="IPR036188">
    <property type="entry name" value="FAD/NAD-bd_sf"/>
</dbReference>
<keyword evidence="3" id="KW-0285">Flavoprotein</keyword>
<proteinExistence type="inferred from homology"/>
<dbReference type="Proteomes" id="UP000254230">
    <property type="component" value="Unassembled WGS sequence"/>
</dbReference>
<dbReference type="SUPFAM" id="SSF51905">
    <property type="entry name" value="FAD/NAD(P)-binding domain"/>
    <property type="match status" value="1"/>
</dbReference>
<keyword evidence="4" id="KW-0274">FAD</keyword>
<dbReference type="Pfam" id="PF07992">
    <property type="entry name" value="Pyr_redox_2"/>
    <property type="match status" value="1"/>
</dbReference>
<evidence type="ECO:0000256" key="2">
    <source>
        <dbReference type="ARBA" id="ARBA00005272"/>
    </source>
</evidence>
<reference evidence="8 10" key="2">
    <citation type="submission" date="2018-06" db="EMBL/GenBank/DDBJ databases">
        <authorList>
            <consortium name="Pathogen Informatics"/>
            <person name="Doyle S."/>
        </authorList>
    </citation>
    <scope>NUCLEOTIDE SEQUENCE [LARGE SCALE GENOMIC DNA]</scope>
    <source>
        <strain evidence="8 10">NCTC12376</strain>
    </source>
</reference>
<sequence>MKHHSLHLFLLYEELIEAGEVVDYDVFKIESSLEVLLNIVVVGGGAGGLELVVSLASAYRRNHDIHITLVDQSLTHVWKPLFHEVASGSLNNIYDKMSYLAIARKNNFHFELGQLKKIDRTNKTILIHNPDAIEIPEELILPYDLLILSIGSVTNNFSTPGSNEFCYYLDFEQQAKTIHRVLFKQLIKNHYENGSKPIQIAIVGGGATGVELAAELRNSLSQLSALISQKFDPKEIARIHIIEAASRILSPLPENISVVTQKQLAEMDIDILTNTRVIEVKEKGIITHENQFIPADMIIWVAGIKGQESAKNLADFEFNNAGQIKVKPTLQTTVDDSIFAFGDCACCILSDGKQVPARAQAAHQQASLLVHSIQNVINKEPLKEYRYVDHGSLVSLSQKGTTGALILGNEKSVFITGYFARMVYLLLYKSHQIKIIGYWKVGVMTVANFLMRRVRSTLKLH</sequence>
<dbReference type="AlphaFoldDB" id="A0A378KRZ5"/>
<comment type="cofactor">
    <cofactor evidence="1">
        <name>FAD</name>
        <dbReference type="ChEBI" id="CHEBI:57692"/>
    </cofactor>
</comment>
<keyword evidence="9" id="KW-1185">Reference proteome</keyword>
<protein>
    <submittedName>
        <fullName evidence="8">Respiratory NADH dehydrogenase 2/cupric reductase</fullName>
        <ecNumber evidence="8">1.16.1.-</ecNumber>
        <ecNumber evidence="8">1.6.99.3</ecNumber>
    </submittedName>
</protein>
<keyword evidence="5 8" id="KW-0560">Oxidoreductase</keyword>
<dbReference type="EC" id="1.16.1.-" evidence="8"/>
<dbReference type="EMBL" id="LNYR01000002">
    <property type="protein sequence ID" value="KTD54759.1"/>
    <property type="molecule type" value="Genomic_DNA"/>
</dbReference>
<dbReference type="EMBL" id="UGOW01000001">
    <property type="protein sequence ID" value="STY16939.1"/>
    <property type="molecule type" value="Genomic_DNA"/>
</dbReference>
<dbReference type="OrthoDB" id="9781621at2"/>
<dbReference type="PANTHER" id="PTHR42913:SF3">
    <property type="entry name" value="64 KDA MITOCHONDRIAL NADH DEHYDROGENASE (EUROFUNG)"/>
    <property type="match status" value="1"/>
</dbReference>
<dbReference type="EC" id="1.6.99.3" evidence="8"/>
<evidence type="ECO:0000256" key="3">
    <source>
        <dbReference type="ARBA" id="ARBA00022630"/>
    </source>
</evidence>
<comment type="similarity">
    <text evidence="2">Belongs to the NADH dehydrogenase family.</text>
</comment>
<accession>A0A378KRZ5</accession>
<evidence type="ECO:0000256" key="5">
    <source>
        <dbReference type="ARBA" id="ARBA00023002"/>
    </source>
</evidence>
<dbReference type="GO" id="GO:0003955">
    <property type="term" value="F:NAD(P)H dehydrogenase (quinone) activity"/>
    <property type="evidence" value="ECO:0007669"/>
    <property type="project" value="TreeGrafter"/>
</dbReference>
<dbReference type="RefSeq" id="WP_058472521.1">
    <property type="nucleotide sequence ID" value="NZ_CAAAIL010000014.1"/>
</dbReference>
<evidence type="ECO:0000256" key="1">
    <source>
        <dbReference type="ARBA" id="ARBA00001974"/>
    </source>
</evidence>
<evidence type="ECO:0000313" key="10">
    <source>
        <dbReference type="Proteomes" id="UP000254230"/>
    </source>
</evidence>
<evidence type="ECO:0000259" key="6">
    <source>
        <dbReference type="Pfam" id="PF07992"/>
    </source>
</evidence>
<gene>
    <name evidence="8" type="primary">ndh</name>
    <name evidence="7" type="ORF">Lqua_0266</name>
    <name evidence="8" type="ORF">NCTC12376_00733</name>
</gene>
<name>A0A378KRZ5_9GAMM</name>
<dbReference type="Proteomes" id="UP000054639">
    <property type="component" value="Unassembled WGS sequence"/>
</dbReference>
<evidence type="ECO:0000313" key="8">
    <source>
        <dbReference type="EMBL" id="STY16939.1"/>
    </source>
</evidence>